<feature type="signal peptide" evidence="5">
    <location>
        <begin position="1"/>
        <end position="36"/>
    </location>
</feature>
<protein>
    <recommendedName>
        <fullName evidence="6">PARP catalytic domain-containing protein</fullName>
    </recommendedName>
</protein>
<dbReference type="PROSITE" id="PS51059">
    <property type="entry name" value="PARP_CATALYTIC"/>
    <property type="match status" value="1"/>
</dbReference>
<proteinExistence type="predicted"/>
<dbReference type="PANTHER" id="PTHR33599:SF20">
    <property type="entry name" value="PROTEIN IDA"/>
    <property type="match status" value="1"/>
</dbReference>
<keyword evidence="2" id="KW-0964">Secreted</keyword>
<reference evidence="7 8" key="1">
    <citation type="submission" date="2013-10" db="EMBL/GenBank/DDBJ databases">
        <authorList>
            <consortium name="International Citrus Genome Consortium"/>
            <person name="Jenkins J."/>
            <person name="Schmutz J."/>
            <person name="Prochnik S."/>
            <person name="Rokhsar D."/>
            <person name="Gmitter F."/>
            <person name="Ollitrault P."/>
            <person name="Machado M."/>
            <person name="Talon M."/>
            <person name="Wincker P."/>
            <person name="Jaillon O."/>
            <person name="Morgante M."/>
        </authorList>
    </citation>
    <scope>NUCLEOTIDE SEQUENCE</scope>
    <source>
        <strain evidence="8">cv. Clemenules</strain>
    </source>
</reference>
<dbReference type="GO" id="GO:0003950">
    <property type="term" value="F:NAD+ poly-ADP-ribosyltransferase activity"/>
    <property type="evidence" value="ECO:0007669"/>
    <property type="project" value="InterPro"/>
</dbReference>
<accession>V4TCI5</accession>
<evidence type="ECO:0000256" key="2">
    <source>
        <dbReference type="ARBA" id="ARBA00022525"/>
    </source>
</evidence>
<gene>
    <name evidence="7" type="ORF">CICLE_v10033191mg</name>
</gene>
<dbReference type="GO" id="GO:0005576">
    <property type="term" value="C:extracellular region"/>
    <property type="evidence" value="ECO:0007669"/>
    <property type="project" value="UniProtKB-SubCell"/>
</dbReference>
<dbReference type="KEGG" id="cic:CICLE_v10033191mg"/>
<dbReference type="AlphaFoldDB" id="V4TCI5"/>
<feature type="region of interest" description="Disordered" evidence="4">
    <location>
        <begin position="66"/>
        <end position="89"/>
    </location>
</feature>
<dbReference type="PANTHER" id="PTHR33599">
    <property type="entry name" value="PROTEIN IDA-LIKE 5"/>
    <property type="match status" value="1"/>
</dbReference>
<evidence type="ECO:0000259" key="6">
    <source>
        <dbReference type="PROSITE" id="PS51059"/>
    </source>
</evidence>
<dbReference type="GO" id="GO:0010227">
    <property type="term" value="P:floral organ abscission"/>
    <property type="evidence" value="ECO:0007669"/>
    <property type="project" value="InterPro"/>
</dbReference>
<name>V4TCI5_CITCL</name>
<evidence type="ECO:0000256" key="5">
    <source>
        <dbReference type="SAM" id="SignalP"/>
    </source>
</evidence>
<evidence type="ECO:0000313" key="7">
    <source>
        <dbReference type="EMBL" id="ESR50997.1"/>
    </source>
</evidence>
<evidence type="ECO:0000256" key="1">
    <source>
        <dbReference type="ARBA" id="ARBA00004239"/>
    </source>
</evidence>
<dbReference type="eggNOG" id="ENOG502S9CH">
    <property type="taxonomic scope" value="Eukaryota"/>
</dbReference>
<feature type="domain" description="PARP catalytic" evidence="6">
    <location>
        <begin position="1"/>
        <end position="89"/>
    </location>
</feature>
<organism evidence="7 8">
    <name type="scientific">Citrus clementina</name>
    <name type="common">Clementine</name>
    <name type="synonym">Citrus deliciosa x Citrus sinensis</name>
    <dbReference type="NCBI Taxonomy" id="85681"/>
    <lineage>
        <taxon>Eukaryota</taxon>
        <taxon>Viridiplantae</taxon>
        <taxon>Streptophyta</taxon>
        <taxon>Embryophyta</taxon>
        <taxon>Tracheophyta</taxon>
        <taxon>Spermatophyta</taxon>
        <taxon>Magnoliopsida</taxon>
        <taxon>eudicotyledons</taxon>
        <taxon>Gunneridae</taxon>
        <taxon>Pentapetalae</taxon>
        <taxon>rosids</taxon>
        <taxon>malvids</taxon>
        <taxon>Sapindales</taxon>
        <taxon>Rutaceae</taxon>
        <taxon>Aurantioideae</taxon>
        <taxon>Citrus</taxon>
    </lineage>
</organism>
<dbReference type="Proteomes" id="UP000030687">
    <property type="component" value="Unassembled WGS sequence"/>
</dbReference>
<feature type="chain" id="PRO_5004729761" description="PARP catalytic domain-containing protein" evidence="5">
    <location>
        <begin position="37"/>
        <end position="89"/>
    </location>
</feature>
<dbReference type="InterPro" id="IPR039639">
    <property type="entry name" value="IDA-like"/>
</dbReference>
<dbReference type="EMBL" id="KI536726">
    <property type="protein sequence ID" value="ESR50997.1"/>
    <property type="molecule type" value="Genomic_DNA"/>
</dbReference>
<sequence>MASSSSSSSSKCLHISCKQIYLLFLIVIVLIGSCEAARPGTTMDSVNVKLHKTSFRYKRQRFNFLPKGTPIPPSGPSKRHNSVVDSTQN</sequence>
<keyword evidence="8" id="KW-1185">Reference proteome</keyword>
<dbReference type="OMA" id="GQMFNFF"/>
<keyword evidence="3 5" id="KW-0732">Signal</keyword>
<dbReference type="InParanoid" id="V4TCI5"/>
<evidence type="ECO:0000313" key="8">
    <source>
        <dbReference type="Proteomes" id="UP000030687"/>
    </source>
</evidence>
<comment type="subcellular location">
    <subcellularLocation>
        <location evidence="1">Secreted</location>
        <location evidence="1">Extracellular space</location>
    </subcellularLocation>
</comment>
<dbReference type="InterPro" id="IPR012317">
    <property type="entry name" value="Poly(ADP-ribose)pol_cat_dom"/>
</dbReference>
<dbReference type="Gramene" id="ESR50997">
    <property type="protein sequence ID" value="ESR50997"/>
    <property type="gene ID" value="CICLE_v10033191mg"/>
</dbReference>
<evidence type="ECO:0000256" key="3">
    <source>
        <dbReference type="ARBA" id="ARBA00022729"/>
    </source>
</evidence>
<evidence type="ECO:0000256" key="4">
    <source>
        <dbReference type="SAM" id="MobiDB-lite"/>
    </source>
</evidence>